<feature type="transmembrane region" description="Helical" evidence="7">
    <location>
        <begin position="80"/>
        <end position="100"/>
    </location>
</feature>
<comment type="subcellular location">
    <subcellularLocation>
        <location evidence="1">Membrane</location>
        <topology evidence="1">Multi-pass membrane protein</topology>
    </subcellularLocation>
</comment>
<gene>
    <name evidence="9" type="primary">slc38a-3</name>
</gene>
<feature type="transmembrane region" description="Helical" evidence="7">
    <location>
        <begin position="34"/>
        <end position="59"/>
    </location>
</feature>
<evidence type="ECO:0000256" key="3">
    <source>
        <dbReference type="ARBA" id="ARBA00022692"/>
    </source>
</evidence>
<feature type="transmembrane region" description="Helical" evidence="7">
    <location>
        <begin position="185"/>
        <end position="203"/>
    </location>
</feature>
<feature type="transmembrane region" description="Helical" evidence="7">
    <location>
        <begin position="146"/>
        <end position="165"/>
    </location>
</feature>
<dbReference type="GO" id="GO:0016020">
    <property type="term" value="C:membrane"/>
    <property type="evidence" value="ECO:0007669"/>
    <property type="project" value="UniProtKB-SubCell"/>
</dbReference>
<evidence type="ECO:0000313" key="9">
    <source>
        <dbReference type="EMBL" id="AKN21662.1"/>
    </source>
</evidence>
<reference evidence="9" key="1">
    <citation type="journal article" date="2015" name="Elife">
        <title>Stem cells and fluid flow drive cyst formation in an invertebrate excretory organ.</title>
        <authorList>
            <person name="Thi-Kim Vu H."/>
            <person name="Rink J.C."/>
            <person name="McKinney S.A."/>
            <person name="McClain M."/>
            <person name="Lakshmanaperumal N."/>
            <person name="Alexander R."/>
            <person name="Sanchez Alvarado A."/>
        </authorList>
    </citation>
    <scope>NUCLEOTIDE SEQUENCE</scope>
</reference>
<dbReference type="Pfam" id="PF01490">
    <property type="entry name" value="Aa_trans"/>
    <property type="match status" value="1"/>
</dbReference>
<dbReference type="PANTHER" id="PTHR22950">
    <property type="entry name" value="AMINO ACID TRANSPORTER"/>
    <property type="match status" value="1"/>
</dbReference>
<dbReference type="AlphaFoldDB" id="A0A0H3YFL1"/>
<keyword evidence="5 7" id="KW-1133">Transmembrane helix</keyword>
<evidence type="ECO:0000256" key="7">
    <source>
        <dbReference type="SAM" id="Phobius"/>
    </source>
</evidence>
<evidence type="ECO:0000259" key="8">
    <source>
        <dbReference type="Pfam" id="PF01490"/>
    </source>
</evidence>
<feature type="transmembrane region" description="Helical" evidence="7">
    <location>
        <begin position="321"/>
        <end position="338"/>
    </location>
</feature>
<proteinExistence type="evidence at transcript level"/>
<dbReference type="InterPro" id="IPR013057">
    <property type="entry name" value="AA_transpt_TM"/>
</dbReference>
<feature type="transmembrane region" description="Helical" evidence="7">
    <location>
        <begin position="377"/>
        <end position="398"/>
    </location>
</feature>
<evidence type="ECO:0000256" key="6">
    <source>
        <dbReference type="ARBA" id="ARBA00023136"/>
    </source>
</evidence>
<protein>
    <submittedName>
        <fullName evidence="9">Slc38a-3</fullName>
    </submittedName>
</protein>
<keyword evidence="6 7" id="KW-0472">Membrane</keyword>
<evidence type="ECO:0000256" key="1">
    <source>
        <dbReference type="ARBA" id="ARBA00004141"/>
    </source>
</evidence>
<dbReference type="GO" id="GO:0015179">
    <property type="term" value="F:L-amino acid transmembrane transporter activity"/>
    <property type="evidence" value="ECO:0007669"/>
    <property type="project" value="TreeGrafter"/>
</dbReference>
<organism evidence="9">
    <name type="scientific">Schmidtea mediterranea</name>
    <name type="common">Freshwater planarian flatworm</name>
    <dbReference type="NCBI Taxonomy" id="79327"/>
    <lineage>
        <taxon>Eukaryota</taxon>
        <taxon>Metazoa</taxon>
        <taxon>Spiralia</taxon>
        <taxon>Lophotrochozoa</taxon>
        <taxon>Platyhelminthes</taxon>
        <taxon>Rhabditophora</taxon>
        <taxon>Seriata</taxon>
        <taxon>Tricladida</taxon>
        <taxon>Continenticola</taxon>
        <taxon>Geoplanoidea</taxon>
        <taxon>Dugesiidae</taxon>
        <taxon>Schmidtea</taxon>
    </lineage>
</organism>
<feature type="transmembrane region" description="Helical" evidence="7">
    <location>
        <begin position="224"/>
        <end position="246"/>
    </location>
</feature>
<dbReference type="PANTHER" id="PTHR22950:SF646">
    <property type="entry name" value="SODIUM-COUPLED NEUTRAL AMINO ACID TRANSPORTER 10-RELATED"/>
    <property type="match status" value="1"/>
</dbReference>
<keyword evidence="4" id="KW-0029">Amino-acid transport</keyword>
<evidence type="ECO:0000256" key="2">
    <source>
        <dbReference type="ARBA" id="ARBA00022448"/>
    </source>
</evidence>
<name>A0A0H3YFL1_SCHMD</name>
<dbReference type="OrthoDB" id="513400at2759"/>
<accession>A0A0H3YFL1</accession>
<sequence>MAFKLIPSIINLTNYAIGATLMTIPYSFSECGIILSLFLVIFISIITIVASEFLLQAGVTQRRTTYETLCMSCFGSVGKAILELNMVGMMYGSLIAYVIILGDLGSELFHEQMGFSIDTYLRPFVLLILSMVLITPLCLKKNIENLANASALSLLFYTLLTIHLISMQSDSVPVPIVNFSKLNWWKISGLMNVIPIISLGFTIQTQIFPVFNSIPDSNIKDMKFVIRISTALVSLCYISVGIFGYWKFSQFNPKISADLLSMYPGSTTATLMKIGFLASVAISYPLTVFPVRSSLYSLFFVRGGAMPDLSVDSNVIPDKQFNRITFLVIISSFILGFIMNNIEIVLSLTGSFSGSIVLFILPALVYIKSKPISKQRWIANLLLIFGVTILGLSFLNTWSSKDFSIISNIFKRMVLIPYPTEMPQQKINITAGKSVF</sequence>
<feature type="transmembrane region" description="Helical" evidence="7">
    <location>
        <begin position="274"/>
        <end position="301"/>
    </location>
</feature>
<feature type="domain" description="Amino acid transporter transmembrane" evidence="8">
    <location>
        <begin position="8"/>
        <end position="393"/>
    </location>
</feature>
<evidence type="ECO:0000256" key="4">
    <source>
        <dbReference type="ARBA" id="ARBA00022970"/>
    </source>
</evidence>
<dbReference type="EMBL" id="KT163712">
    <property type="protein sequence ID" value="AKN21662.1"/>
    <property type="molecule type" value="mRNA"/>
</dbReference>
<keyword evidence="2" id="KW-0813">Transport</keyword>
<feature type="transmembrane region" description="Helical" evidence="7">
    <location>
        <begin position="120"/>
        <end position="139"/>
    </location>
</feature>
<feature type="transmembrane region" description="Helical" evidence="7">
    <location>
        <begin position="12"/>
        <end position="28"/>
    </location>
</feature>
<keyword evidence="3 7" id="KW-0812">Transmembrane</keyword>
<feature type="transmembrane region" description="Helical" evidence="7">
    <location>
        <begin position="344"/>
        <end position="365"/>
    </location>
</feature>
<evidence type="ECO:0000256" key="5">
    <source>
        <dbReference type="ARBA" id="ARBA00022989"/>
    </source>
</evidence>